<name>A0ACB9RJY5_9MYRT</name>
<accession>A0ACB9RJY5</accession>
<evidence type="ECO:0000313" key="2">
    <source>
        <dbReference type="Proteomes" id="UP001057402"/>
    </source>
</evidence>
<sequence>MPPSQLLPILLVTSCLAAIVAADDSAAMAEFLTTLTPPPSGWSSSTSYCTWKGITCDSSHRVTTISLASQSLAGSLPRDLTSLTSLRSLYLQRNALSGPVPNLSNLVSLREINLDNNKFSSVPTSIFKGLTGLQNLSISNNPTLLPWLVPADLADSPALVTLEAASSNVFGPIPEFLGSLPSFQSLRLSYNNVSGPIPSSFNGSGIQNLWLNNQLTGMGGRIDVLAGMTQLQQVWLHMNKFSGPIPDLSGCKSLFDIQLRDNELTGVVPTTLTSLPSLVSVNLDSNKLQGPMPGNPRNIKLILGDSNSFCRDVPGPCDSQVTTLLDIAAALGYPLTLAESWTGNDACAGWTYVTCQEKDVIVVTLSKQGLSGTISPAFAKLTSLKSIYLNDNDLTGSIPSSLTTLPQLQTLDVSNNNLSGLVPSFPPTVSLITSGNPFIGKVLDDGSSSSGGSASGGLVAGVVIAVLVLLGGILFVLYKFYFSKRRNMKRGRSRINEHGKQGRVNDGAFPSSMNQYGGITDEILSEGSDNGNYGGNIVIPVQVLKEVTDNFNEEYEVGRGGFGVVYKGIMEDGTRIAVKRMECSLMGNKGMTEFQAEINVLTRVRHRHLVALLGYCVNGNERMLVYEYMPQGSLTQRLFEWEELGYQPLSWKQRITIALDVARGVEYLHSLAQQSFIHRDLKPSNILLGDDLRAKVADFGLVKLAPEGKNSLETRLAGTFGYLAPEYATTGRVTTKVDVYAFGVVLMELLTGRKALDDSLPDEMTHLVAWFRRVKKEDIPKALDPTLSHLDDDTMDGIYKVAELAGHCTAREPNQRPDMGHAVNVMAPLVEEWKPMTRPDDDSYGINMNMSLPQALERWQTDEGITGIFDSMSYSRTGTSNIPTK</sequence>
<reference evidence="2" key="1">
    <citation type="journal article" date="2023" name="Front. Plant Sci.">
        <title>Chromosomal-level genome assembly of Melastoma candidum provides insights into trichome evolution.</title>
        <authorList>
            <person name="Zhong Y."/>
            <person name="Wu W."/>
            <person name="Sun C."/>
            <person name="Zou P."/>
            <person name="Liu Y."/>
            <person name="Dai S."/>
            <person name="Zhou R."/>
        </authorList>
    </citation>
    <scope>NUCLEOTIDE SEQUENCE [LARGE SCALE GENOMIC DNA]</scope>
</reference>
<evidence type="ECO:0000313" key="1">
    <source>
        <dbReference type="EMBL" id="KAI4378803.1"/>
    </source>
</evidence>
<comment type="caution">
    <text evidence="1">The sequence shown here is derived from an EMBL/GenBank/DDBJ whole genome shotgun (WGS) entry which is preliminary data.</text>
</comment>
<dbReference type="EMBL" id="CM042883">
    <property type="protein sequence ID" value="KAI4378803.1"/>
    <property type="molecule type" value="Genomic_DNA"/>
</dbReference>
<keyword evidence="2" id="KW-1185">Reference proteome</keyword>
<organism evidence="1 2">
    <name type="scientific">Melastoma candidum</name>
    <dbReference type="NCBI Taxonomy" id="119954"/>
    <lineage>
        <taxon>Eukaryota</taxon>
        <taxon>Viridiplantae</taxon>
        <taxon>Streptophyta</taxon>
        <taxon>Embryophyta</taxon>
        <taxon>Tracheophyta</taxon>
        <taxon>Spermatophyta</taxon>
        <taxon>Magnoliopsida</taxon>
        <taxon>eudicotyledons</taxon>
        <taxon>Gunneridae</taxon>
        <taxon>Pentapetalae</taxon>
        <taxon>rosids</taxon>
        <taxon>malvids</taxon>
        <taxon>Myrtales</taxon>
        <taxon>Melastomataceae</taxon>
        <taxon>Melastomatoideae</taxon>
        <taxon>Melastomateae</taxon>
        <taxon>Melastoma</taxon>
    </lineage>
</organism>
<gene>
    <name evidence="1" type="ORF">MLD38_016233</name>
</gene>
<protein>
    <submittedName>
        <fullName evidence="1">Uncharacterized protein</fullName>
    </submittedName>
</protein>
<dbReference type="Proteomes" id="UP001057402">
    <property type="component" value="Chromosome 4"/>
</dbReference>
<proteinExistence type="predicted"/>